<keyword evidence="1" id="KW-0812">Transmembrane</keyword>
<evidence type="ECO:0000256" key="1">
    <source>
        <dbReference type="SAM" id="Phobius"/>
    </source>
</evidence>
<name>A0A2G5ES74_AQUCA</name>
<reference evidence="2 3" key="1">
    <citation type="submission" date="2017-09" db="EMBL/GenBank/DDBJ databases">
        <title>WGS assembly of Aquilegia coerulea Goldsmith.</title>
        <authorList>
            <person name="Hodges S."/>
            <person name="Kramer E."/>
            <person name="Nordborg M."/>
            <person name="Tomkins J."/>
            <person name="Borevitz J."/>
            <person name="Derieg N."/>
            <person name="Yan J."/>
            <person name="Mihaltcheva S."/>
            <person name="Hayes R.D."/>
            <person name="Rokhsar D."/>
        </authorList>
    </citation>
    <scope>NUCLEOTIDE SEQUENCE [LARGE SCALE GENOMIC DNA]</scope>
    <source>
        <strain evidence="3">cv. Goldsmith</strain>
    </source>
</reference>
<proteinExistence type="predicted"/>
<keyword evidence="1" id="KW-1133">Transmembrane helix</keyword>
<keyword evidence="1" id="KW-0472">Membrane</keyword>
<accession>A0A2G5ES74</accession>
<evidence type="ECO:0008006" key="4">
    <source>
        <dbReference type="Google" id="ProtNLM"/>
    </source>
</evidence>
<evidence type="ECO:0000313" key="3">
    <source>
        <dbReference type="Proteomes" id="UP000230069"/>
    </source>
</evidence>
<organism evidence="2 3">
    <name type="scientific">Aquilegia coerulea</name>
    <name type="common">Rocky mountain columbine</name>
    <dbReference type="NCBI Taxonomy" id="218851"/>
    <lineage>
        <taxon>Eukaryota</taxon>
        <taxon>Viridiplantae</taxon>
        <taxon>Streptophyta</taxon>
        <taxon>Embryophyta</taxon>
        <taxon>Tracheophyta</taxon>
        <taxon>Spermatophyta</taxon>
        <taxon>Magnoliopsida</taxon>
        <taxon>Ranunculales</taxon>
        <taxon>Ranunculaceae</taxon>
        <taxon>Thalictroideae</taxon>
        <taxon>Aquilegia</taxon>
    </lineage>
</organism>
<evidence type="ECO:0000313" key="2">
    <source>
        <dbReference type="EMBL" id="PIA58598.1"/>
    </source>
</evidence>
<dbReference type="Proteomes" id="UP000230069">
    <property type="component" value="Unassembled WGS sequence"/>
</dbReference>
<dbReference type="InParanoid" id="A0A2G5ES74"/>
<feature type="transmembrane region" description="Helical" evidence="1">
    <location>
        <begin position="42"/>
        <end position="61"/>
    </location>
</feature>
<dbReference type="EMBL" id="KZ305022">
    <property type="protein sequence ID" value="PIA58598.1"/>
    <property type="molecule type" value="Genomic_DNA"/>
</dbReference>
<dbReference type="AlphaFoldDB" id="A0A2G5ES74"/>
<protein>
    <recommendedName>
        <fullName evidence="4">Transmembrane protein</fullName>
    </recommendedName>
</protein>
<gene>
    <name evidence="2" type="ORF">AQUCO_00500499v1</name>
</gene>
<sequence length="90" mass="10905">MIFIFIFRFFVSDGNSFSRSHFLWILVEEDKIWKWRKKNGKVISMLKLCFVLFVWGVLGLGRSCKHLVQKFKLVKRKCVSHEIMVWFLTF</sequence>
<keyword evidence="3" id="KW-1185">Reference proteome</keyword>